<evidence type="ECO:0000313" key="4">
    <source>
        <dbReference type="Proteomes" id="UP001501337"/>
    </source>
</evidence>
<evidence type="ECO:0000313" key="3">
    <source>
        <dbReference type="EMBL" id="GAA3968856.1"/>
    </source>
</evidence>
<organism evidence="3 4">
    <name type="scientific">Allohahella marinimesophila</name>
    <dbReference type="NCBI Taxonomy" id="1054972"/>
    <lineage>
        <taxon>Bacteria</taxon>
        <taxon>Pseudomonadati</taxon>
        <taxon>Pseudomonadota</taxon>
        <taxon>Gammaproteobacteria</taxon>
        <taxon>Oceanospirillales</taxon>
        <taxon>Hahellaceae</taxon>
        <taxon>Allohahella</taxon>
    </lineage>
</organism>
<dbReference type="Proteomes" id="UP001501337">
    <property type="component" value="Unassembled WGS sequence"/>
</dbReference>
<proteinExistence type="predicted"/>
<keyword evidence="1" id="KW-1133">Transmembrane helix</keyword>
<name>A0ABP7PNW6_9GAMM</name>
<dbReference type="EMBL" id="BAABBO010000012">
    <property type="protein sequence ID" value="GAA3968856.1"/>
    <property type="molecule type" value="Genomic_DNA"/>
</dbReference>
<dbReference type="RefSeq" id="WP_344807480.1">
    <property type="nucleotide sequence ID" value="NZ_BAABBO010000012.1"/>
</dbReference>
<keyword evidence="1" id="KW-0472">Membrane</keyword>
<keyword evidence="1" id="KW-0812">Transmembrane</keyword>
<keyword evidence="4" id="KW-1185">Reference proteome</keyword>
<sequence length="516" mass="57299">MRRLKRISDSSTQQGNVLVFSTLFMATVCLAFLQIYDTGKISLEKTRLQNIADSAAYSAAVLQARELNFHSYMNRAMVVNQSAIGQMVAISSYMQIAQQSQYNADILLEKIPVVGPFFRAAEIALGTINMTTQIAASTTTFTLDTLIGLFSKASLAWHASTTVQLAESIPALVKDNDPAAEVNAASAFYMVSDLAAFNRFTRRWSVEDTEIGSATPADRAESRRQFDSFRNMVLASRDEFVKKRSNTFFNARLIKMVQRGGTEFGRVPGKTNPYYSWSAVDTLSVHTRDLGGLFGGDWNEALPVAWGRQATHHDTAFEWSSVNSNGWNKAARTNRYAWQSNQLRDLAGEQFFEGKRNTPEHIAHYKVGEGRNNGFGMPAPGVTTGANVHGLRDFYQLRTPTREEMDTGISGSPIFRVLIQKPLTAIKDSSRNDTIVRQDGKLALRTADARTAALGNMHATAAAKAVYERSSDLWRRRDNRYELANLYNPFWYPRLAEFEGKSALTAAITGLDAVGQ</sequence>
<evidence type="ECO:0000256" key="1">
    <source>
        <dbReference type="SAM" id="Phobius"/>
    </source>
</evidence>
<gene>
    <name evidence="3" type="ORF">GCM10022278_28260</name>
</gene>
<feature type="domain" description="Putative Flp pilus-assembly TadG-like N-terminal" evidence="2">
    <location>
        <begin position="15"/>
        <end position="60"/>
    </location>
</feature>
<reference evidence="4" key="1">
    <citation type="journal article" date="2019" name="Int. J. Syst. Evol. Microbiol.">
        <title>The Global Catalogue of Microorganisms (GCM) 10K type strain sequencing project: providing services to taxonomists for standard genome sequencing and annotation.</title>
        <authorList>
            <consortium name="The Broad Institute Genomics Platform"/>
            <consortium name="The Broad Institute Genome Sequencing Center for Infectious Disease"/>
            <person name="Wu L."/>
            <person name="Ma J."/>
        </authorList>
    </citation>
    <scope>NUCLEOTIDE SEQUENCE [LARGE SCALE GENOMIC DNA]</scope>
    <source>
        <strain evidence="4">JCM 17555</strain>
    </source>
</reference>
<protein>
    <recommendedName>
        <fullName evidence="2">Putative Flp pilus-assembly TadG-like N-terminal domain-containing protein</fullName>
    </recommendedName>
</protein>
<accession>A0ABP7PNW6</accession>
<feature type="transmembrane region" description="Helical" evidence="1">
    <location>
        <begin position="16"/>
        <end position="36"/>
    </location>
</feature>
<dbReference type="Pfam" id="PF13400">
    <property type="entry name" value="Tad"/>
    <property type="match status" value="1"/>
</dbReference>
<comment type="caution">
    <text evidence="3">The sequence shown here is derived from an EMBL/GenBank/DDBJ whole genome shotgun (WGS) entry which is preliminary data.</text>
</comment>
<dbReference type="InterPro" id="IPR028087">
    <property type="entry name" value="Tad_N"/>
</dbReference>
<evidence type="ECO:0000259" key="2">
    <source>
        <dbReference type="Pfam" id="PF13400"/>
    </source>
</evidence>